<evidence type="ECO:0000313" key="15">
    <source>
        <dbReference type="Proteomes" id="UP000318065"/>
    </source>
</evidence>
<keyword evidence="10" id="KW-0812">Transmembrane</keyword>
<gene>
    <name evidence="14" type="ORF">RxyAA322_22330</name>
</gene>
<dbReference type="InterPro" id="IPR013767">
    <property type="entry name" value="PAS_fold"/>
</dbReference>
<comment type="subcellular location">
    <subcellularLocation>
        <location evidence="2">Cell membrane</location>
    </subcellularLocation>
</comment>
<dbReference type="Gene3D" id="3.30.565.10">
    <property type="entry name" value="Histidine kinase-like ATPase, C-terminal domain"/>
    <property type="match status" value="1"/>
</dbReference>
<dbReference type="InterPro" id="IPR013655">
    <property type="entry name" value="PAS_fold_3"/>
</dbReference>
<dbReference type="GO" id="GO:0000156">
    <property type="term" value="F:phosphorelay response regulator activity"/>
    <property type="evidence" value="ECO:0007669"/>
    <property type="project" value="TreeGrafter"/>
</dbReference>
<dbReference type="InterPro" id="IPR035965">
    <property type="entry name" value="PAS-like_dom_sf"/>
</dbReference>
<keyword evidence="4" id="KW-0597">Phosphoprotein</keyword>
<dbReference type="InterPro" id="IPR000700">
    <property type="entry name" value="PAS-assoc_C"/>
</dbReference>
<evidence type="ECO:0000256" key="10">
    <source>
        <dbReference type="SAM" id="Phobius"/>
    </source>
</evidence>
<evidence type="ECO:0000256" key="9">
    <source>
        <dbReference type="ARBA" id="ARBA00039401"/>
    </source>
</evidence>
<evidence type="ECO:0000256" key="2">
    <source>
        <dbReference type="ARBA" id="ARBA00004236"/>
    </source>
</evidence>
<keyword evidence="10" id="KW-1133">Transmembrane helix</keyword>
<organism evidence="14 15">
    <name type="scientific">Rubrobacter xylanophilus</name>
    <dbReference type="NCBI Taxonomy" id="49319"/>
    <lineage>
        <taxon>Bacteria</taxon>
        <taxon>Bacillati</taxon>
        <taxon>Actinomycetota</taxon>
        <taxon>Rubrobacteria</taxon>
        <taxon>Rubrobacterales</taxon>
        <taxon>Rubrobacteraceae</taxon>
        <taxon>Rubrobacter</taxon>
    </lineage>
</organism>
<evidence type="ECO:0000259" key="13">
    <source>
        <dbReference type="PROSITE" id="PS50113"/>
    </source>
</evidence>
<dbReference type="SMART" id="SM00091">
    <property type="entry name" value="PAS"/>
    <property type="match status" value="3"/>
</dbReference>
<sequence>MDLGGLQVYQGLLPYAGTAAGGALFAALVALLLRWRGRKARGRAALLGAAFDQSAEGLLLVSQDGRVLEANAACAALLGRERGELAGMPLEELLAGEAELLPPGKRSWSGVLSLRDGGGGAVECEALAGRVLAGGREAICLALRDVTGRRREEEKLRETEARYRTLVEQVPAIVYIEDAETGATLYDSPRIEEILGYPRDLCEREPLYWHRILHPEDRERVLAAEREAVERGSFSLEYRVYASDGRVVWLRDEARILRDESGEPRLWQGVISDITEQRRAEAALRESEERYRSLVQLSPDGVAVESEGRFVYLNAAGARLLGASSPEEVLGRPLLERVHPDHRENARRRARRLRRGESVELQEERWLRMDGREMEVEVLAAPVQYGGKPSTQLVLRDITGRKRAEREIVRQKAELARSNAELEQFAYLIAHDLRAPLRSMDGFAQILLEDYAPRLGPDGREYLGRIQRATNRMSRMIDELLDLSRLARTDIRREPVDLSAMARSIGEELRQGEPERRVEFIVAGGLAAEGDRRLLRVALANLLENAWKFTRHTPRPRIVFGRIERGGERVFFVRDNGVGFDMAYAGKLFGPFQRLHTEEEFEGTGIGLAAVARVIERHGGRVWAEGAEGEGATFYFTL</sequence>
<dbReference type="SMART" id="SM00387">
    <property type="entry name" value="HATPase_c"/>
    <property type="match status" value="1"/>
</dbReference>
<evidence type="ECO:0000256" key="4">
    <source>
        <dbReference type="ARBA" id="ARBA00022553"/>
    </source>
</evidence>
<dbReference type="PRINTS" id="PR00344">
    <property type="entry name" value="BCTRLSENSOR"/>
</dbReference>
<dbReference type="SUPFAM" id="SSF47384">
    <property type="entry name" value="Homodimeric domain of signal transducing histidine kinase"/>
    <property type="match status" value="1"/>
</dbReference>
<keyword evidence="7" id="KW-0902">Two-component regulatory system</keyword>
<dbReference type="CDD" id="cd00082">
    <property type="entry name" value="HisKA"/>
    <property type="match status" value="1"/>
</dbReference>
<keyword evidence="5" id="KW-0808">Transferase</keyword>
<feature type="domain" description="PAS" evidence="12">
    <location>
        <begin position="43"/>
        <end position="87"/>
    </location>
</feature>
<evidence type="ECO:0000313" key="14">
    <source>
        <dbReference type="EMBL" id="BBL80379.1"/>
    </source>
</evidence>
<dbReference type="Gene3D" id="3.30.450.20">
    <property type="entry name" value="PAS domain"/>
    <property type="match status" value="3"/>
</dbReference>
<evidence type="ECO:0000256" key="8">
    <source>
        <dbReference type="ARBA" id="ARBA00023136"/>
    </source>
</evidence>
<evidence type="ECO:0000259" key="11">
    <source>
        <dbReference type="PROSITE" id="PS50109"/>
    </source>
</evidence>
<feature type="transmembrane region" description="Helical" evidence="10">
    <location>
        <begin position="12"/>
        <end position="33"/>
    </location>
</feature>
<dbReference type="SMART" id="SM00086">
    <property type="entry name" value="PAC"/>
    <property type="match status" value="2"/>
</dbReference>
<dbReference type="InterPro" id="IPR000014">
    <property type="entry name" value="PAS"/>
</dbReference>
<evidence type="ECO:0000256" key="7">
    <source>
        <dbReference type="ARBA" id="ARBA00023012"/>
    </source>
</evidence>
<dbReference type="GO" id="GO:0006355">
    <property type="term" value="P:regulation of DNA-templated transcription"/>
    <property type="evidence" value="ECO:0007669"/>
    <property type="project" value="InterPro"/>
</dbReference>
<dbReference type="PROSITE" id="PS50109">
    <property type="entry name" value="HIS_KIN"/>
    <property type="match status" value="1"/>
</dbReference>
<dbReference type="GO" id="GO:0030295">
    <property type="term" value="F:protein kinase activator activity"/>
    <property type="evidence" value="ECO:0007669"/>
    <property type="project" value="TreeGrafter"/>
</dbReference>
<dbReference type="PANTHER" id="PTHR42878">
    <property type="entry name" value="TWO-COMPONENT HISTIDINE KINASE"/>
    <property type="match status" value="1"/>
</dbReference>
<dbReference type="Pfam" id="PF00989">
    <property type="entry name" value="PAS"/>
    <property type="match status" value="1"/>
</dbReference>
<comment type="catalytic activity">
    <reaction evidence="1">
        <text>ATP + protein L-histidine = ADP + protein N-phospho-L-histidine.</text>
        <dbReference type="EC" id="2.7.13.3"/>
    </reaction>
</comment>
<dbReference type="InterPro" id="IPR036890">
    <property type="entry name" value="HATPase_C_sf"/>
</dbReference>
<feature type="domain" description="PAS" evidence="12">
    <location>
        <begin position="287"/>
        <end position="357"/>
    </location>
</feature>
<dbReference type="SMART" id="SM00388">
    <property type="entry name" value="HisKA"/>
    <property type="match status" value="1"/>
</dbReference>
<dbReference type="Pfam" id="PF02518">
    <property type="entry name" value="HATPase_c"/>
    <property type="match status" value="1"/>
</dbReference>
<dbReference type="NCBIfam" id="TIGR00229">
    <property type="entry name" value="sensory_box"/>
    <property type="match status" value="3"/>
</dbReference>
<keyword evidence="8 10" id="KW-0472">Membrane</keyword>
<dbReference type="Proteomes" id="UP000318065">
    <property type="component" value="Chromosome"/>
</dbReference>
<dbReference type="EC" id="2.7.13.3" evidence="3"/>
<dbReference type="FunFam" id="3.30.565.10:FF:000006">
    <property type="entry name" value="Sensor histidine kinase WalK"/>
    <property type="match status" value="1"/>
</dbReference>
<dbReference type="EMBL" id="AP019791">
    <property type="protein sequence ID" value="BBL80379.1"/>
    <property type="molecule type" value="Genomic_DNA"/>
</dbReference>
<evidence type="ECO:0000256" key="3">
    <source>
        <dbReference type="ARBA" id="ARBA00012438"/>
    </source>
</evidence>
<keyword evidence="15" id="KW-1185">Reference proteome</keyword>
<evidence type="ECO:0000259" key="12">
    <source>
        <dbReference type="PROSITE" id="PS50112"/>
    </source>
</evidence>
<dbReference type="InterPro" id="IPR005467">
    <property type="entry name" value="His_kinase_dom"/>
</dbReference>
<dbReference type="AlphaFoldDB" id="A0A510HK33"/>
<dbReference type="PROSITE" id="PS50112">
    <property type="entry name" value="PAS"/>
    <property type="match status" value="3"/>
</dbReference>
<dbReference type="PANTHER" id="PTHR42878:SF15">
    <property type="entry name" value="BACTERIOPHYTOCHROME"/>
    <property type="match status" value="1"/>
</dbReference>
<dbReference type="GO" id="GO:0000155">
    <property type="term" value="F:phosphorelay sensor kinase activity"/>
    <property type="evidence" value="ECO:0007669"/>
    <property type="project" value="InterPro"/>
</dbReference>
<dbReference type="SUPFAM" id="SSF55874">
    <property type="entry name" value="ATPase domain of HSP90 chaperone/DNA topoisomerase II/histidine kinase"/>
    <property type="match status" value="1"/>
</dbReference>
<accession>A0A510HK33</accession>
<feature type="domain" description="Histidine kinase" evidence="11">
    <location>
        <begin position="428"/>
        <end position="638"/>
    </location>
</feature>
<dbReference type="PROSITE" id="PS50113">
    <property type="entry name" value="PAC"/>
    <property type="match status" value="1"/>
</dbReference>
<dbReference type="Pfam" id="PF08448">
    <property type="entry name" value="PAS_4"/>
    <property type="match status" value="1"/>
</dbReference>
<evidence type="ECO:0000256" key="5">
    <source>
        <dbReference type="ARBA" id="ARBA00022679"/>
    </source>
</evidence>
<dbReference type="InterPro" id="IPR001610">
    <property type="entry name" value="PAC"/>
</dbReference>
<dbReference type="GO" id="GO:0005886">
    <property type="term" value="C:plasma membrane"/>
    <property type="evidence" value="ECO:0007669"/>
    <property type="project" value="UniProtKB-SubCell"/>
</dbReference>
<dbReference type="SUPFAM" id="SSF55785">
    <property type="entry name" value="PYP-like sensor domain (PAS domain)"/>
    <property type="match status" value="3"/>
</dbReference>
<name>A0A510HK33_9ACTN</name>
<evidence type="ECO:0000256" key="1">
    <source>
        <dbReference type="ARBA" id="ARBA00000085"/>
    </source>
</evidence>
<dbReference type="Pfam" id="PF08447">
    <property type="entry name" value="PAS_3"/>
    <property type="match status" value="1"/>
</dbReference>
<keyword evidence="6" id="KW-0418">Kinase</keyword>
<dbReference type="Pfam" id="PF00512">
    <property type="entry name" value="HisKA"/>
    <property type="match status" value="1"/>
</dbReference>
<dbReference type="InterPro" id="IPR003594">
    <property type="entry name" value="HATPase_dom"/>
</dbReference>
<dbReference type="OrthoDB" id="340764at2"/>
<feature type="domain" description="PAS" evidence="12">
    <location>
        <begin position="159"/>
        <end position="232"/>
    </location>
</feature>
<dbReference type="RefSeq" id="WP_143528392.1">
    <property type="nucleotide sequence ID" value="NZ_AP019791.1"/>
</dbReference>
<dbReference type="InterPro" id="IPR003661">
    <property type="entry name" value="HisK_dim/P_dom"/>
</dbReference>
<dbReference type="InterPro" id="IPR013656">
    <property type="entry name" value="PAS_4"/>
</dbReference>
<proteinExistence type="predicted"/>
<dbReference type="Gene3D" id="1.10.287.130">
    <property type="match status" value="1"/>
</dbReference>
<dbReference type="CDD" id="cd00130">
    <property type="entry name" value="PAS"/>
    <property type="match status" value="3"/>
</dbReference>
<dbReference type="InterPro" id="IPR050351">
    <property type="entry name" value="BphY/WalK/GraS-like"/>
</dbReference>
<dbReference type="GO" id="GO:0007234">
    <property type="term" value="P:osmosensory signaling via phosphorelay pathway"/>
    <property type="evidence" value="ECO:0007669"/>
    <property type="project" value="TreeGrafter"/>
</dbReference>
<reference evidence="14" key="1">
    <citation type="journal article" date="2019" name="Microbiol. Resour. Announc.">
        <title>Complete Genome Sequence of Rubrobacter xylanophilus Strain AA3-22, Isolated from Arima Onsen in Japan.</title>
        <authorList>
            <person name="Tomariguchi N."/>
            <person name="Miyazaki K."/>
        </authorList>
    </citation>
    <scope>NUCLEOTIDE SEQUENCE [LARGE SCALE GENOMIC DNA]</scope>
    <source>
        <strain evidence="14">AA3-22</strain>
    </source>
</reference>
<dbReference type="InterPro" id="IPR036097">
    <property type="entry name" value="HisK_dim/P_sf"/>
</dbReference>
<protein>
    <recommendedName>
        <fullName evidence="9">Sensor-like histidine kinase SenX3</fullName>
        <ecNumber evidence="3">2.7.13.3</ecNumber>
    </recommendedName>
</protein>
<feature type="domain" description="PAC" evidence="13">
    <location>
        <begin position="234"/>
        <end position="286"/>
    </location>
</feature>
<evidence type="ECO:0000256" key="6">
    <source>
        <dbReference type="ARBA" id="ARBA00022777"/>
    </source>
</evidence>
<dbReference type="InterPro" id="IPR004358">
    <property type="entry name" value="Sig_transdc_His_kin-like_C"/>
</dbReference>